<evidence type="ECO:0000256" key="1">
    <source>
        <dbReference type="SAM" id="MobiDB-lite"/>
    </source>
</evidence>
<dbReference type="EMBL" id="JBGBZA010000002">
    <property type="protein sequence ID" value="MEY9318968.1"/>
    <property type="molecule type" value="Genomic_DNA"/>
</dbReference>
<reference evidence="2" key="1">
    <citation type="submission" date="2021-02" db="EMBL/GenBank/DDBJ databases">
        <title>Genomic Encyclopedia of Type Strains, Phase IV (KMG-V): Genome sequencing to study the core and pangenomes of soil and plant-associated prokaryotes.</title>
        <authorList>
            <person name="Whitman W."/>
        </authorList>
    </citation>
    <scope>NUCLEOTIDE SEQUENCE</scope>
    <source>
        <strain evidence="2">USDA 406</strain>
    </source>
</reference>
<evidence type="ECO:0000313" key="3">
    <source>
        <dbReference type="EMBL" id="MEY9318968.1"/>
    </source>
</evidence>
<dbReference type="Proteomes" id="UP001565471">
    <property type="component" value="Unassembled WGS sequence"/>
</dbReference>
<protein>
    <submittedName>
        <fullName evidence="2">Uncharacterized protein</fullName>
    </submittedName>
</protein>
<evidence type="ECO:0000313" key="5">
    <source>
        <dbReference type="Proteomes" id="UP001565471"/>
    </source>
</evidence>
<dbReference type="GeneID" id="92952993"/>
<comment type="caution">
    <text evidence="2">The sequence shown here is derived from an EMBL/GenBank/DDBJ whole genome shotgun (WGS) entry which is preliminary data.</text>
</comment>
<dbReference type="AlphaFoldDB" id="A0A4Q4JY39"/>
<dbReference type="RefSeq" id="WP_075968396.1">
    <property type="nucleotide sequence ID" value="NZ_BJNL01000013.1"/>
</dbReference>
<dbReference type="Proteomes" id="UP000673383">
    <property type="component" value="Unassembled WGS sequence"/>
</dbReference>
<name>A0A4Q4JY39_BRAEL</name>
<sequence length="63" mass="7334">MTYHLTPPLRPSLNAFKAKWRKLIADVLIADVRHPYRPELHYMRGPGPKWRAKHQSSPQSCPS</sequence>
<evidence type="ECO:0000313" key="2">
    <source>
        <dbReference type="EMBL" id="MBP1290936.1"/>
    </source>
</evidence>
<feature type="region of interest" description="Disordered" evidence="1">
    <location>
        <begin position="44"/>
        <end position="63"/>
    </location>
</feature>
<organism evidence="2 4">
    <name type="scientific">Bradyrhizobium elkanii</name>
    <dbReference type="NCBI Taxonomy" id="29448"/>
    <lineage>
        <taxon>Bacteria</taxon>
        <taxon>Pseudomonadati</taxon>
        <taxon>Pseudomonadota</taxon>
        <taxon>Alphaproteobacteria</taxon>
        <taxon>Hyphomicrobiales</taxon>
        <taxon>Nitrobacteraceae</taxon>
        <taxon>Bradyrhizobium</taxon>
    </lineage>
</organism>
<evidence type="ECO:0000313" key="4">
    <source>
        <dbReference type="Proteomes" id="UP000673383"/>
    </source>
</evidence>
<reference evidence="3 5" key="2">
    <citation type="submission" date="2024-07" db="EMBL/GenBank/DDBJ databases">
        <title>Genomic Encyclopedia of Type Strains, Phase V (KMG-V): Genome sequencing to study the core and pangenomes of soil and plant-associated prokaryotes.</title>
        <authorList>
            <person name="Whitman W."/>
        </authorList>
    </citation>
    <scope>NUCLEOTIDE SEQUENCE [LARGE SCALE GENOMIC DNA]</scope>
    <source>
        <strain evidence="3 5">USDA 415</strain>
    </source>
</reference>
<accession>A0A4Q4JY39</accession>
<dbReference type="EMBL" id="JAFICZ010000001">
    <property type="protein sequence ID" value="MBP1290936.1"/>
    <property type="molecule type" value="Genomic_DNA"/>
</dbReference>
<keyword evidence="5" id="KW-1185">Reference proteome</keyword>
<gene>
    <name evidence="3" type="ORF">ABIF29_005767</name>
    <name evidence="2" type="ORF">JOH49_000689</name>
</gene>
<proteinExistence type="predicted"/>